<protein>
    <submittedName>
        <fullName evidence="1">Uncharacterized protein</fullName>
    </submittedName>
</protein>
<sequence>MAAVFMNGVLGKSVKVSSDFFCNGIRTPFFRYTIHENSYRLLFAFLSKKAVDLAS</sequence>
<name>A0A1G4TA74_9BACL</name>
<keyword evidence="2" id="KW-1185">Reference proteome</keyword>
<dbReference type="STRING" id="624147.SAMN04487970_104637"/>
<dbReference type="AlphaFoldDB" id="A0A1G4TA74"/>
<evidence type="ECO:0000313" key="1">
    <source>
        <dbReference type="EMBL" id="SCW78352.1"/>
    </source>
</evidence>
<accession>A0A1G4TA74</accession>
<gene>
    <name evidence="1" type="ORF">SAMN04487970_104637</name>
</gene>
<proteinExistence type="predicted"/>
<dbReference type="EMBL" id="FMTT01000046">
    <property type="protein sequence ID" value="SCW78352.1"/>
    <property type="molecule type" value="Genomic_DNA"/>
</dbReference>
<evidence type="ECO:0000313" key="2">
    <source>
        <dbReference type="Proteomes" id="UP000198601"/>
    </source>
</evidence>
<reference evidence="2" key="1">
    <citation type="submission" date="2016-10" db="EMBL/GenBank/DDBJ databases">
        <authorList>
            <person name="Varghese N."/>
            <person name="Submissions S."/>
        </authorList>
    </citation>
    <scope>NUCLEOTIDE SEQUENCE [LARGE SCALE GENOMIC DNA]</scope>
    <source>
        <strain evidence="2">CGMCC 1.8946</strain>
    </source>
</reference>
<dbReference type="Proteomes" id="UP000198601">
    <property type="component" value="Unassembled WGS sequence"/>
</dbReference>
<organism evidence="1 2">
    <name type="scientific">Paenibacillus tianmuensis</name>
    <dbReference type="NCBI Taxonomy" id="624147"/>
    <lineage>
        <taxon>Bacteria</taxon>
        <taxon>Bacillati</taxon>
        <taxon>Bacillota</taxon>
        <taxon>Bacilli</taxon>
        <taxon>Bacillales</taxon>
        <taxon>Paenibacillaceae</taxon>
        <taxon>Paenibacillus</taxon>
    </lineage>
</organism>